<accession>A0A397GM54</accession>
<reference evidence="1 2" key="1">
    <citation type="submission" date="2018-08" db="EMBL/GenBank/DDBJ databases">
        <title>Genome and evolution of the arbuscular mycorrhizal fungus Diversispora epigaea (formerly Glomus versiforme) and its bacterial endosymbionts.</title>
        <authorList>
            <person name="Sun X."/>
            <person name="Fei Z."/>
            <person name="Harrison M."/>
        </authorList>
    </citation>
    <scope>NUCLEOTIDE SEQUENCE [LARGE SCALE GENOMIC DNA]</scope>
    <source>
        <strain evidence="1 2">IT104</strain>
    </source>
</reference>
<dbReference type="AlphaFoldDB" id="A0A397GM54"/>
<proteinExistence type="predicted"/>
<dbReference type="EMBL" id="PQFF01000415">
    <property type="protein sequence ID" value="RHZ51577.1"/>
    <property type="molecule type" value="Genomic_DNA"/>
</dbReference>
<evidence type="ECO:0000313" key="2">
    <source>
        <dbReference type="Proteomes" id="UP000266861"/>
    </source>
</evidence>
<keyword evidence="2" id="KW-1185">Reference proteome</keyword>
<evidence type="ECO:0000313" key="1">
    <source>
        <dbReference type="EMBL" id="RHZ51577.1"/>
    </source>
</evidence>
<comment type="caution">
    <text evidence="1">The sequence shown here is derived from an EMBL/GenBank/DDBJ whole genome shotgun (WGS) entry which is preliminary data.</text>
</comment>
<gene>
    <name evidence="1" type="ORF">Glove_476g72</name>
</gene>
<organism evidence="1 2">
    <name type="scientific">Diversispora epigaea</name>
    <dbReference type="NCBI Taxonomy" id="1348612"/>
    <lineage>
        <taxon>Eukaryota</taxon>
        <taxon>Fungi</taxon>
        <taxon>Fungi incertae sedis</taxon>
        <taxon>Mucoromycota</taxon>
        <taxon>Glomeromycotina</taxon>
        <taxon>Glomeromycetes</taxon>
        <taxon>Diversisporales</taxon>
        <taxon>Diversisporaceae</taxon>
        <taxon>Diversispora</taxon>
    </lineage>
</organism>
<dbReference type="Proteomes" id="UP000266861">
    <property type="component" value="Unassembled WGS sequence"/>
</dbReference>
<sequence>MLCDRAEAYYKLKKHDRAINDLNSAILLTKAAAILIDPINCLAFEIIRELKNLNNSTQEEPSIVHMQPLKSYCQVSGIQKLTVILMHYQMSMI</sequence>
<name>A0A397GM54_9GLOM</name>
<protein>
    <submittedName>
        <fullName evidence="1">Uncharacterized protein</fullName>
    </submittedName>
</protein>